<dbReference type="Proteomes" id="UP001283361">
    <property type="component" value="Unassembled WGS sequence"/>
</dbReference>
<keyword evidence="2" id="KW-1185">Reference proteome</keyword>
<evidence type="ECO:0000313" key="2">
    <source>
        <dbReference type="Proteomes" id="UP001283361"/>
    </source>
</evidence>
<accession>A0AAE0ZPM6</accession>
<proteinExistence type="predicted"/>
<protein>
    <submittedName>
        <fullName evidence="1">Uncharacterized protein</fullName>
    </submittedName>
</protein>
<comment type="caution">
    <text evidence="1">The sequence shown here is derived from an EMBL/GenBank/DDBJ whole genome shotgun (WGS) entry which is preliminary data.</text>
</comment>
<gene>
    <name evidence="1" type="ORF">RRG08_013727</name>
</gene>
<evidence type="ECO:0000313" key="1">
    <source>
        <dbReference type="EMBL" id="KAK3773140.1"/>
    </source>
</evidence>
<dbReference type="AlphaFoldDB" id="A0AAE0ZPM6"/>
<dbReference type="EMBL" id="JAWDGP010003559">
    <property type="protein sequence ID" value="KAK3773140.1"/>
    <property type="molecule type" value="Genomic_DNA"/>
</dbReference>
<name>A0AAE0ZPM6_9GAST</name>
<sequence length="77" mass="8951">MWLHDRQRARNSVIAGVMLDVSARAHLCDIPCLWSTATVRSEYPRVFCLVLQQRQVPLLEWVHNGIQPRRSICSLPR</sequence>
<reference evidence="1" key="1">
    <citation type="journal article" date="2023" name="G3 (Bethesda)">
        <title>A reference genome for the long-term kleptoplast-retaining sea slug Elysia crispata morphotype clarki.</title>
        <authorList>
            <person name="Eastman K.E."/>
            <person name="Pendleton A.L."/>
            <person name="Shaikh M.A."/>
            <person name="Suttiyut T."/>
            <person name="Ogas R."/>
            <person name="Tomko P."/>
            <person name="Gavelis G."/>
            <person name="Widhalm J.R."/>
            <person name="Wisecaver J.H."/>
        </authorList>
    </citation>
    <scope>NUCLEOTIDE SEQUENCE</scope>
    <source>
        <strain evidence="1">ECLA1</strain>
    </source>
</reference>
<organism evidence="1 2">
    <name type="scientific">Elysia crispata</name>
    <name type="common">lettuce slug</name>
    <dbReference type="NCBI Taxonomy" id="231223"/>
    <lineage>
        <taxon>Eukaryota</taxon>
        <taxon>Metazoa</taxon>
        <taxon>Spiralia</taxon>
        <taxon>Lophotrochozoa</taxon>
        <taxon>Mollusca</taxon>
        <taxon>Gastropoda</taxon>
        <taxon>Heterobranchia</taxon>
        <taxon>Euthyneura</taxon>
        <taxon>Panpulmonata</taxon>
        <taxon>Sacoglossa</taxon>
        <taxon>Placobranchoidea</taxon>
        <taxon>Plakobranchidae</taxon>
        <taxon>Elysia</taxon>
    </lineage>
</organism>